<dbReference type="GO" id="GO:0016787">
    <property type="term" value="F:hydrolase activity"/>
    <property type="evidence" value="ECO:0007669"/>
    <property type="project" value="UniProtKB-KW"/>
</dbReference>
<dbReference type="Proteomes" id="UP000249082">
    <property type="component" value="Unassembled WGS sequence"/>
</dbReference>
<dbReference type="PROSITE" id="PS01174">
    <property type="entry name" value="LIPASE_GDXG_SER"/>
    <property type="match status" value="1"/>
</dbReference>
<keyword evidence="2 5" id="KW-0378">Hydrolase</keyword>
<comment type="similarity">
    <text evidence="1">Belongs to the 'GDXG' lipolytic enzyme family.</text>
</comment>
<evidence type="ECO:0000259" key="4">
    <source>
        <dbReference type="Pfam" id="PF07859"/>
    </source>
</evidence>
<feature type="domain" description="Alpha/beta hydrolase fold-3" evidence="4">
    <location>
        <begin position="149"/>
        <end position="352"/>
    </location>
</feature>
<protein>
    <submittedName>
        <fullName evidence="5">Alpha/beta hydrolase</fullName>
    </submittedName>
</protein>
<evidence type="ECO:0000313" key="6">
    <source>
        <dbReference type="Proteomes" id="UP000249082"/>
    </source>
</evidence>
<dbReference type="PANTHER" id="PTHR48081">
    <property type="entry name" value="AB HYDROLASE SUPERFAMILY PROTEIN C4A8.06C"/>
    <property type="match status" value="1"/>
</dbReference>
<gene>
    <name evidence="5" type="ORF">DI555_07315</name>
</gene>
<dbReference type="PANTHER" id="PTHR48081:SF8">
    <property type="entry name" value="ALPHA_BETA HYDROLASE FOLD-3 DOMAIN-CONTAINING PROTEIN-RELATED"/>
    <property type="match status" value="1"/>
</dbReference>
<dbReference type="EMBL" id="QFPX01000005">
    <property type="protein sequence ID" value="PZQ55820.1"/>
    <property type="molecule type" value="Genomic_DNA"/>
</dbReference>
<proteinExistence type="inferred from homology"/>
<name>A0A2W5QWM2_9SPHN</name>
<accession>A0A2W5QWM2</accession>
<evidence type="ECO:0000256" key="1">
    <source>
        <dbReference type="ARBA" id="ARBA00010515"/>
    </source>
</evidence>
<reference evidence="5 6" key="1">
    <citation type="submission" date="2017-08" db="EMBL/GenBank/DDBJ databases">
        <title>Infants hospitalized years apart are colonized by the same room-sourced microbial strains.</title>
        <authorList>
            <person name="Brooks B."/>
            <person name="Olm M.R."/>
            <person name="Firek B.A."/>
            <person name="Baker R."/>
            <person name="Thomas B.C."/>
            <person name="Morowitz M.J."/>
            <person name="Banfield J.F."/>
        </authorList>
    </citation>
    <scope>NUCLEOTIDE SEQUENCE [LARGE SCALE GENOMIC DNA]</scope>
    <source>
        <strain evidence="5">S2_005_002_R2_33</strain>
    </source>
</reference>
<evidence type="ECO:0000256" key="3">
    <source>
        <dbReference type="PROSITE-ProRule" id="PRU10038"/>
    </source>
</evidence>
<organism evidence="5 6">
    <name type="scientific">Novosphingobium pentaromativorans</name>
    <dbReference type="NCBI Taxonomy" id="205844"/>
    <lineage>
        <taxon>Bacteria</taxon>
        <taxon>Pseudomonadati</taxon>
        <taxon>Pseudomonadota</taxon>
        <taxon>Alphaproteobacteria</taxon>
        <taxon>Sphingomonadales</taxon>
        <taxon>Sphingomonadaceae</taxon>
        <taxon>Novosphingobium</taxon>
    </lineage>
</organism>
<dbReference type="InterPro" id="IPR029058">
    <property type="entry name" value="AB_hydrolase_fold"/>
</dbReference>
<dbReference type="Pfam" id="PF07859">
    <property type="entry name" value="Abhydrolase_3"/>
    <property type="match status" value="1"/>
</dbReference>
<sequence length="384" mass="40192">MYPVIDTKSAIDTKKRSSTFAGSTFGTDKLRGQRFAAVALAASVLAAAFSPDDLAARDAAVAARSSTSAPEVRPDVAAYLKASSAHPMPLLTAEVIAQIRKLPPSAMPSRDLPVGELAVIKDLSMPGPGGAMALRLFDSRAERGPGPVVVFYHGGGYVLGSIDTHAALAAEIARQLDLPVVSVEYRLAPEHPWPAAPDDGEAAARWIAANGKALGREVTGLVLSGDSAGGNLTLIAAAALRDKPAAVPVILQVPIYPAADFTRAYPSARQFGNGYGLDDSMTALFRQHYAADEKSPRTSPILGDLSGLPPTVLVTAGLDPLRDQGRAYAAKLVEAGVPTAYYEGRGLIHGFATFRQAVPSAQVDTVNFLKIAKTMLDEVEAGRK</sequence>
<evidence type="ECO:0000313" key="5">
    <source>
        <dbReference type="EMBL" id="PZQ55820.1"/>
    </source>
</evidence>
<dbReference type="InterPro" id="IPR033140">
    <property type="entry name" value="Lipase_GDXG_put_SER_AS"/>
</dbReference>
<evidence type="ECO:0000256" key="2">
    <source>
        <dbReference type="ARBA" id="ARBA00022801"/>
    </source>
</evidence>
<dbReference type="InterPro" id="IPR013094">
    <property type="entry name" value="AB_hydrolase_3"/>
</dbReference>
<feature type="active site" evidence="3">
    <location>
        <position position="227"/>
    </location>
</feature>
<dbReference type="AlphaFoldDB" id="A0A2W5QWM2"/>
<comment type="caution">
    <text evidence="5">The sequence shown here is derived from an EMBL/GenBank/DDBJ whole genome shotgun (WGS) entry which is preliminary data.</text>
</comment>
<dbReference type="InterPro" id="IPR050300">
    <property type="entry name" value="GDXG_lipolytic_enzyme"/>
</dbReference>
<dbReference type="SUPFAM" id="SSF53474">
    <property type="entry name" value="alpha/beta-Hydrolases"/>
    <property type="match status" value="1"/>
</dbReference>
<dbReference type="Gene3D" id="3.40.50.1820">
    <property type="entry name" value="alpha/beta hydrolase"/>
    <property type="match status" value="1"/>
</dbReference>